<protein>
    <recommendedName>
        <fullName evidence="2">Glycosyltransferase 2-like domain-containing protein</fullName>
    </recommendedName>
</protein>
<accession>A0A1F5ZMC3</accession>
<dbReference type="AlphaFoldDB" id="A0A1F5ZMC3"/>
<reference evidence="3 4" key="1">
    <citation type="journal article" date="2016" name="Nat. Commun.">
        <title>Thousands of microbial genomes shed light on interconnected biogeochemical processes in an aquifer system.</title>
        <authorList>
            <person name="Anantharaman K."/>
            <person name="Brown C.T."/>
            <person name="Hug L.A."/>
            <person name="Sharon I."/>
            <person name="Castelle C.J."/>
            <person name="Probst A.J."/>
            <person name="Thomas B.C."/>
            <person name="Singh A."/>
            <person name="Wilkins M.J."/>
            <person name="Karaoz U."/>
            <person name="Brodie E.L."/>
            <person name="Williams K.H."/>
            <person name="Hubbard S.S."/>
            <person name="Banfield J.F."/>
        </authorList>
    </citation>
    <scope>NUCLEOTIDE SEQUENCE [LARGE SCALE GENOMIC DNA]</scope>
</reference>
<gene>
    <name evidence="3" type="ORF">A3D77_05305</name>
</gene>
<feature type="transmembrane region" description="Helical" evidence="1">
    <location>
        <begin position="455"/>
        <end position="474"/>
    </location>
</feature>
<evidence type="ECO:0000256" key="1">
    <source>
        <dbReference type="SAM" id="Phobius"/>
    </source>
</evidence>
<keyword evidence="1" id="KW-0812">Transmembrane</keyword>
<dbReference type="InterPro" id="IPR029044">
    <property type="entry name" value="Nucleotide-diphossugar_trans"/>
</dbReference>
<organism evidence="3 4">
    <name type="scientific">Candidatus Gottesmanbacteria bacterium RIFCSPHIGHO2_02_FULL_39_11</name>
    <dbReference type="NCBI Taxonomy" id="1798382"/>
    <lineage>
        <taxon>Bacteria</taxon>
        <taxon>Candidatus Gottesmaniibacteriota</taxon>
    </lineage>
</organism>
<dbReference type="STRING" id="1798382.A3D77_05305"/>
<dbReference type="PANTHER" id="PTHR36851">
    <property type="entry name" value="UNNAMED PRODUCT"/>
    <property type="match status" value="1"/>
</dbReference>
<feature type="transmembrane region" description="Helical" evidence="1">
    <location>
        <begin position="40"/>
        <end position="69"/>
    </location>
</feature>
<name>A0A1F5ZMC3_9BACT</name>
<feature type="transmembrane region" description="Helical" evidence="1">
    <location>
        <begin position="416"/>
        <end position="434"/>
    </location>
</feature>
<feature type="transmembrane region" description="Helical" evidence="1">
    <location>
        <begin position="381"/>
        <end position="404"/>
    </location>
</feature>
<feature type="domain" description="Glycosyltransferase 2-like" evidence="2">
    <location>
        <begin position="201"/>
        <end position="428"/>
    </location>
</feature>
<dbReference type="SUPFAM" id="SSF53448">
    <property type="entry name" value="Nucleotide-diphospho-sugar transferases"/>
    <property type="match status" value="1"/>
</dbReference>
<sequence>MEQFINRNPRVFERIIEIILPLTTWFIVTLPLWLSPFHPAIVAYFILTFDIYFLYKSLTVTIFSTVSYFKLKHLSSLSWKEISQKLPEYSKIYHTIIVTNYKEPVTKIRKTLEYLAKQDFPLKRIFVVLAMEEREGEEAKERAKILTNEFKDTFGWISATFHPQLAGEVIGKASNSAWAGKKISEEIGRRKINSDFVTITSADADSLLPVKYFSYLTHKFLTDPEKYYHFYWAPVLLYSNFWYVPLPIRLQATISSIVRLSSLSRPDNLIQISTYSLSLSLLEKIGYWDTDIVPEDWHVFLQAFFILGEKVKTIPIYLPVSRDAVNSTSLLGAFRSRYEQEKRWAWGVTDVPYALRKFFTTPHISFIPKFFRVFYVLETHLFWPTSFFILTLDASIPALINPVFARTTLGHNLPSMAGFILTITTLFLAVLIILDAKSRPKRPESFSIAKTPLLLFQWILLPLVSFVFSSLPALEAHTRLLLGKRLEYKVTEKI</sequence>
<dbReference type="InterPro" id="IPR001173">
    <property type="entry name" value="Glyco_trans_2-like"/>
</dbReference>
<proteinExistence type="predicted"/>
<comment type="caution">
    <text evidence="3">The sequence shown here is derived from an EMBL/GenBank/DDBJ whole genome shotgun (WGS) entry which is preliminary data.</text>
</comment>
<dbReference type="PANTHER" id="PTHR36851:SF1">
    <property type="entry name" value="GLYCO_TRANS_2-LIKE DOMAIN-CONTAINING PROTEIN"/>
    <property type="match status" value="1"/>
</dbReference>
<evidence type="ECO:0000313" key="3">
    <source>
        <dbReference type="EMBL" id="OGG13252.1"/>
    </source>
</evidence>
<feature type="transmembrane region" description="Helical" evidence="1">
    <location>
        <begin position="12"/>
        <end position="34"/>
    </location>
</feature>
<dbReference type="Gene3D" id="3.90.550.10">
    <property type="entry name" value="Spore Coat Polysaccharide Biosynthesis Protein SpsA, Chain A"/>
    <property type="match status" value="1"/>
</dbReference>
<evidence type="ECO:0000259" key="2">
    <source>
        <dbReference type="Pfam" id="PF13632"/>
    </source>
</evidence>
<dbReference type="EMBL" id="MFJL01000038">
    <property type="protein sequence ID" value="OGG13252.1"/>
    <property type="molecule type" value="Genomic_DNA"/>
</dbReference>
<keyword evidence="1" id="KW-1133">Transmembrane helix</keyword>
<dbReference type="Proteomes" id="UP000176923">
    <property type="component" value="Unassembled WGS sequence"/>
</dbReference>
<evidence type="ECO:0000313" key="4">
    <source>
        <dbReference type="Proteomes" id="UP000176923"/>
    </source>
</evidence>
<dbReference type="Pfam" id="PF13632">
    <property type="entry name" value="Glyco_trans_2_3"/>
    <property type="match status" value="1"/>
</dbReference>
<keyword evidence="1" id="KW-0472">Membrane</keyword>